<keyword evidence="3" id="KW-0645">Protease</keyword>
<dbReference type="Gene3D" id="3.30.830.10">
    <property type="entry name" value="Metalloenzyme, LuxS/M16 peptidase-like"/>
    <property type="match status" value="2"/>
</dbReference>
<dbReference type="InterPro" id="IPR011765">
    <property type="entry name" value="Pept_M16_N"/>
</dbReference>
<dbReference type="InterPro" id="IPR011249">
    <property type="entry name" value="Metalloenz_LuxS/M16"/>
</dbReference>
<dbReference type="SUPFAM" id="SSF63411">
    <property type="entry name" value="LuxS/MPP-like metallohydrolase"/>
    <property type="match status" value="2"/>
</dbReference>
<accession>A0A380JXG1</accession>
<reference evidence="3 4" key="1">
    <citation type="submission" date="2018-06" db="EMBL/GenBank/DDBJ databases">
        <authorList>
            <consortium name="Pathogen Informatics"/>
            <person name="Doyle S."/>
        </authorList>
    </citation>
    <scope>NUCLEOTIDE SEQUENCE [LARGE SCALE GENOMIC DNA]</scope>
    <source>
        <strain evidence="3 4">NCTC12092</strain>
    </source>
</reference>
<sequence>MTPLLKKDYPSIKETLHYGQLANGLRVYLIKREGYSEKTAMLTAHFGSLDTSFTVGCQRVDLPPGVAHFLEHKLFEDKDGNDIALTFTQLGSETNAFTTFDKTSYFFSTVNEWQESLRLLQEFVAAPSFTEESVNREKHIITQEIEMYQDDPDYQAYSGILQNLFPNTSLAVDIAGTKESIRDITGSLLADSHAYFYHPSNMVLTIIGDIDIEEAFTAIEAFQYSQPSQTQYDVQVAPLTYYPVIKSRSIDMDVATAKLAVGFRGQLMSSEYSLLTYQVALKLLLAMLLGWTSKAYQDWYEKGKIDDSFDIEVDIQRDFQFVLISSDTSQPIAMSNSIRKKISDFRCSRDINEEHLELVKKEMYGDFMQSLDAIDQLASQFSLHLSEQETYFDIPRIIETLALKDIIEIGSLFFEHAATSDFTVFPK</sequence>
<dbReference type="PANTHER" id="PTHR11851:SF134">
    <property type="entry name" value="ZINC-DEPENDENT PROTEASE"/>
    <property type="match status" value="1"/>
</dbReference>
<dbReference type="Pfam" id="PF05193">
    <property type="entry name" value="Peptidase_M16_C"/>
    <property type="match status" value="1"/>
</dbReference>
<protein>
    <submittedName>
        <fullName evidence="3">Protease</fullName>
    </submittedName>
</protein>
<name>A0A380JXG1_9STRE</name>
<dbReference type="InterPro" id="IPR050361">
    <property type="entry name" value="MPP/UQCRC_Complex"/>
</dbReference>
<organism evidence="3 4">
    <name type="scientific">Streptococcus equi subsp. equi</name>
    <dbReference type="NCBI Taxonomy" id="148942"/>
    <lineage>
        <taxon>Bacteria</taxon>
        <taxon>Bacillati</taxon>
        <taxon>Bacillota</taxon>
        <taxon>Bacilli</taxon>
        <taxon>Lactobacillales</taxon>
        <taxon>Streptococcaceae</taxon>
        <taxon>Streptococcus</taxon>
    </lineage>
</organism>
<dbReference type="GO" id="GO:0008233">
    <property type="term" value="F:peptidase activity"/>
    <property type="evidence" value="ECO:0007669"/>
    <property type="project" value="UniProtKB-KW"/>
</dbReference>
<gene>
    <name evidence="3" type="ORF">NCTC12092_01961</name>
</gene>
<dbReference type="RefSeq" id="WP_115251443.1">
    <property type="nucleotide sequence ID" value="NZ_UHFF01000002.1"/>
</dbReference>
<evidence type="ECO:0000259" key="2">
    <source>
        <dbReference type="Pfam" id="PF05193"/>
    </source>
</evidence>
<evidence type="ECO:0000259" key="1">
    <source>
        <dbReference type="Pfam" id="PF00675"/>
    </source>
</evidence>
<dbReference type="Pfam" id="PF00675">
    <property type="entry name" value="Peptidase_M16"/>
    <property type="match status" value="1"/>
</dbReference>
<dbReference type="NCBIfam" id="NF047421">
    <property type="entry name" value="YfmH_fam"/>
    <property type="match status" value="1"/>
</dbReference>
<evidence type="ECO:0000313" key="3">
    <source>
        <dbReference type="EMBL" id="SUN49585.1"/>
    </source>
</evidence>
<dbReference type="AlphaFoldDB" id="A0A380JXG1"/>
<dbReference type="GO" id="GO:0046872">
    <property type="term" value="F:metal ion binding"/>
    <property type="evidence" value="ECO:0007669"/>
    <property type="project" value="InterPro"/>
</dbReference>
<feature type="domain" description="Peptidase M16 C-terminal" evidence="2">
    <location>
        <begin position="184"/>
        <end position="362"/>
    </location>
</feature>
<dbReference type="InterPro" id="IPR007863">
    <property type="entry name" value="Peptidase_M16_C"/>
</dbReference>
<dbReference type="PANTHER" id="PTHR11851">
    <property type="entry name" value="METALLOPROTEASE"/>
    <property type="match status" value="1"/>
</dbReference>
<evidence type="ECO:0000313" key="4">
    <source>
        <dbReference type="Proteomes" id="UP000254461"/>
    </source>
</evidence>
<dbReference type="EMBL" id="UHFF01000002">
    <property type="protein sequence ID" value="SUN49585.1"/>
    <property type="molecule type" value="Genomic_DNA"/>
</dbReference>
<dbReference type="Proteomes" id="UP000254461">
    <property type="component" value="Unassembled WGS sequence"/>
</dbReference>
<feature type="domain" description="Peptidase M16 N-terminal" evidence="1">
    <location>
        <begin position="64"/>
        <end position="177"/>
    </location>
</feature>
<proteinExistence type="predicted"/>
<keyword evidence="3" id="KW-0378">Hydrolase</keyword>
<dbReference type="GO" id="GO:0006508">
    <property type="term" value="P:proteolysis"/>
    <property type="evidence" value="ECO:0007669"/>
    <property type="project" value="UniProtKB-KW"/>
</dbReference>